<dbReference type="GO" id="GO:0060287">
    <property type="term" value="P:epithelial cilium movement involved in determination of left/right asymmetry"/>
    <property type="evidence" value="ECO:0007669"/>
    <property type="project" value="TreeGrafter"/>
</dbReference>
<evidence type="ECO:0000256" key="2">
    <source>
        <dbReference type="ARBA" id="ARBA00016725"/>
    </source>
</evidence>
<evidence type="ECO:0000256" key="3">
    <source>
        <dbReference type="ARBA" id="ARBA00023054"/>
    </source>
</evidence>
<evidence type="ECO:0000256" key="1">
    <source>
        <dbReference type="ARBA" id="ARBA00005805"/>
    </source>
</evidence>
<organism evidence="7 8">
    <name type="scientific">Takifugu bimaculatus</name>
    <dbReference type="NCBI Taxonomy" id="433685"/>
    <lineage>
        <taxon>Eukaryota</taxon>
        <taxon>Metazoa</taxon>
        <taxon>Chordata</taxon>
        <taxon>Craniata</taxon>
        <taxon>Vertebrata</taxon>
        <taxon>Euteleostomi</taxon>
        <taxon>Actinopterygii</taxon>
        <taxon>Neopterygii</taxon>
        <taxon>Teleostei</taxon>
        <taxon>Neoteleostei</taxon>
        <taxon>Acanthomorphata</taxon>
        <taxon>Eupercaria</taxon>
        <taxon>Tetraodontiformes</taxon>
        <taxon>Tetradontoidea</taxon>
        <taxon>Tetraodontidae</taxon>
        <taxon>Takifugu</taxon>
    </lineage>
</organism>
<name>A0A4Z2C0K5_9TELE</name>
<sequence length="962" mass="111566">MKNISGKILTELCWDDSFHVPEANAENKTLIEEIRKAELQLTQLNNDLEKHEDEQDYMNGMLKNLGQELKTIDALGQAKEREVESVKHLTALEDREIGHLTGESSKINKEQRSLGDRRSTQENQIFRARQKLDEFRNQKNWDREILDAFLEESSRQEEDIMVIMKYAQQDEQKITSLTLAIEKKNLEAKQKRKALNKEWTETQSVQAAMDKITEEVRQTILETNQLTQWWENIVTQMKQQDTDSQTCAAKLAQHRQTIRERNFTLAEAKHLLDTLSKNNRETELSLSKTRRQAFRLQQDVKEQEKKCSRLKDETESCKATRDRAISDVEAGKSNISRMKREMEENTQRLEDVAIHNFALEEKLEELTQSSLNQEDRAARMDQFLNEEELAMKRLEDQLQEHQEELFCHKEELNTLRTQEKDTTARVSSNKTEITRLEKQMRSLENELSAQRSTVEGQENQLSSLGLKLSLLRGDVQSDEKQILEAKIAELTGDVEEKKKSAAALSSILKEAEDEIRSLRNKMEKSETRRRDLSNTVEELMLICDTSEKELNKLVCVEQDTMVENNILKVEVKRVRDLLFSQLDRVYSLEKRKLDLQRTIKEREDDIMIFRKMLSQQLKTSEEERQRLSLELNEKLTEIKGMENYHEVMMSSTAPPGGEQDRSQAYYITEAAQEREELRQKADLLDAKIHKMEQENKALQNTGQLISSCNSAFRKSLQQVDESSPESRGDETVEEQVKTLEEMLNYKKRQIQELHQDTEDFNNLLESSLKKELQVEEDKTEHKKSFIFKLKKDLSSQQEKISRTTKQCSRLSREIHSSGSACEGLDSVALRQMKEFRRSRDRMLHEAMKDKPDLRSAFESHYLEANLSFPSLPSTPSSKRSSLLNSARSSASLRSSLSSAARASVHPSLEMKTVELGLELPVTPPTPQHLWTVQLCEQQQEAEEPLMPAHPRLTPFSRRSSSS</sequence>
<feature type="coiled-coil region" evidence="5">
    <location>
        <begin position="377"/>
        <end position="535"/>
    </location>
</feature>
<dbReference type="GO" id="GO:0036159">
    <property type="term" value="P:inner dynein arm assembly"/>
    <property type="evidence" value="ECO:0007669"/>
    <property type="project" value="InterPro"/>
</dbReference>
<keyword evidence="8" id="KW-1185">Reference proteome</keyword>
<dbReference type="InterPro" id="IPR033290">
    <property type="entry name" value="CCDC39"/>
</dbReference>
<dbReference type="Gene3D" id="1.20.5.340">
    <property type="match status" value="1"/>
</dbReference>
<feature type="coiled-coil region" evidence="5">
    <location>
        <begin position="667"/>
        <end position="701"/>
    </location>
</feature>
<evidence type="ECO:0000313" key="7">
    <source>
        <dbReference type="EMBL" id="TNM97943.1"/>
    </source>
</evidence>
<dbReference type="EMBL" id="SWLE01000007">
    <property type="protein sequence ID" value="TNM97943.1"/>
    <property type="molecule type" value="Genomic_DNA"/>
</dbReference>
<dbReference type="Proteomes" id="UP000516260">
    <property type="component" value="Chromosome 15"/>
</dbReference>
<evidence type="ECO:0000313" key="8">
    <source>
        <dbReference type="Proteomes" id="UP000516260"/>
    </source>
</evidence>
<protein>
    <recommendedName>
        <fullName evidence="2">Coiled-coil domain-containing protein 39</fullName>
    </recommendedName>
</protein>
<feature type="region of interest" description="Disordered" evidence="6">
    <location>
        <begin position="100"/>
        <end position="122"/>
    </location>
</feature>
<evidence type="ECO:0000256" key="5">
    <source>
        <dbReference type="SAM" id="Coils"/>
    </source>
</evidence>
<dbReference type="PANTHER" id="PTHR18962">
    <property type="entry name" value="COILED-COIL DOMAIN-CONTAINING PROTEIN 39"/>
    <property type="match status" value="1"/>
</dbReference>
<evidence type="ECO:0000256" key="6">
    <source>
        <dbReference type="SAM" id="MobiDB-lite"/>
    </source>
</evidence>
<comment type="similarity">
    <text evidence="1">Belongs to the CCDC39 family.</text>
</comment>
<evidence type="ECO:0000256" key="4">
    <source>
        <dbReference type="ARBA" id="ARBA00045182"/>
    </source>
</evidence>
<keyword evidence="3 5" id="KW-0175">Coiled coil</keyword>
<feature type="region of interest" description="Disordered" evidence="6">
    <location>
        <begin position="940"/>
        <end position="962"/>
    </location>
</feature>
<feature type="compositionally biased region" description="Basic and acidic residues" evidence="6">
    <location>
        <begin position="106"/>
        <end position="120"/>
    </location>
</feature>
<proteinExistence type="inferred from homology"/>
<feature type="coiled-coil region" evidence="5">
    <location>
        <begin position="20"/>
        <end position="54"/>
    </location>
</feature>
<dbReference type="PANTHER" id="PTHR18962:SF0">
    <property type="entry name" value="COILED-COIL DOMAIN-CONTAINING PROTEIN 39"/>
    <property type="match status" value="1"/>
</dbReference>
<dbReference type="GO" id="GO:0005576">
    <property type="term" value="C:extracellular region"/>
    <property type="evidence" value="ECO:0007669"/>
    <property type="project" value="GOC"/>
</dbReference>
<gene>
    <name evidence="7" type="ORF">fugu_014189</name>
</gene>
<feature type="coiled-coil region" evidence="5">
    <location>
        <begin position="265"/>
        <end position="352"/>
    </location>
</feature>
<dbReference type="GO" id="GO:0005930">
    <property type="term" value="C:axoneme"/>
    <property type="evidence" value="ECO:0007669"/>
    <property type="project" value="InterPro"/>
</dbReference>
<comment type="function">
    <text evidence="4">Required for assembly of dynein regulatory complex (DRC) and inner dynein arm (IDA) complexes, which are responsible for ciliary beat regulation, thereby playing a central role in motility in cilia and flagella. Probably acts together with CCDC40 to form a molecular ruler that determines the 96 nanometer (nm) repeat length and arrangements of components in cilia and flagella. Not required for outer dynein arm complexes assembly.</text>
</comment>
<comment type="caution">
    <text evidence="7">The sequence shown here is derived from an EMBL/GenBank/DDBJ whole genome shotgun (WGS) entry which is preliminary data.</text>
</comment>
<reference evidence="7 8" key="1">
    <citation type="submission" date="2019-04" db="EMBL/GenBank/DDBJ databases">
        <title>The sequence and de novo assembly of Takifugu bimaculatus genome using PacBio and Hi-C technologies.</title>
        <authorList>
            <person name="Xu P."/>
            <person name="Liu B."/>
            <person name="Zhou Z."/>
        </authorList>
    </citation>
    <scope>NUCLEOTIDE SEQUENCE [LARGE SCALE GENOMIC DNA]</scope>
    <source>
        <strain evidence="7">TB-2018</strain>
        <tissue evidence="7">Muscle</tissue>
    </source>
</reference>
<accession>A0A4Z2C0K5</accession>
<dbReference type="GO" id="GO:0060285">
    <property type="term" value="P:cilium-dependent cell motility"/>
    <property type="evidence" value="ECO:0007669"/>
    <property type="project" value="TreeGrafter"/>
</dbReference>
<feature type="coiled-coil region" evidence="5">
    <location>
        <begin position="610"/>
        <end position="637"/>
    </location>
</feature>
<dbReference type="Pfam" id="PF24161">
    <property type="entry name" value="CCDC39"/>
    <property type="match status" value="1"/>
</dbReference>
<dbReference type="AlphaFoldDB" id="A0A4Z2C0K5"/>